<evidence type="ECO:0000313" key="2">
    <source>
        <dbReference type="RefSeq" id="XP_005103825.1"/>
    </source>
</evidence>
<dbReference type="GeneID" id="101847598"/>
<evidence type="ECO:0000313" key="1">
    <source>
        <dbReference type="Proteomes" id="UP000694888"/>
    </source>
</evidence>
<reference evidence="2 3" key="1">
    <citation type="submission" date="2025-05" db="UniProtKB">
        <authorList>
            <consortium name="RefSeq"/>
        </authorList>
    </citation>
    <scope>IDENTIFICATION</scope>
</reference>
<proteinExistence type="predicted"/>
<protein>
    <submittedName>
        <fullName evidence="2 3">Uncharacterized protein LOC101847598</fullName>
    </submittedName>
</protein>
<keyword evidence="1" id="KW-1185">Reference proteome</keyword>
<dbReference type="SUPFAM" id="SSF50494">
    <property type="entry name" value="Trypsin-like serine proteases"/>
    <property type="match status" value="1"/>
</dbReference>
<organism evidence="1 3">
    <name type="scientific">Aplysia californica</name>
    <name type="common">California sea hare</name>
    <dbReference type="NCBI Taxonomy" id="6500"/>
    <lineage>
        <taxon>Eukaryota</taxon>
        <taxon>Metazoa</taxon>
        <taxon>Spiralia</taxon>
        <taxon>Lophotrochozoa</taxon>
        <taxon>Mollusca</taxon>
        <taxon>Gastropoda</taxon>
        <taxon>Heterobranchia</taxon>
        <taxon>Euthyneura</taxon>
        <taxon>Tectipleura</taxon>
        <taxon>Aplysiida</taxon>
        <taxon>Aplysioidea</taxon>
        <taxon>Aplysiidae</taxon>
        <taxon>Aplysia</taxon>
    </lineage>
</organism>
<gene>
    <name evidence="2 3" type="primary">LOC101847598</name>
</gene>
<accession>A0ABM0JXF7</accession>
<sequence>MKSVWKRIKKNFNIKSSKKRKHEAKENGELLEILECDESVILGSLWDNCTCGKNPGHADFTAVEDFTLSKLQLEIQEETVFDYIKAHEKLVVKIEVVKSEPEAGKKFATGYAWCMVERIEFPCPVSKCSHTPSDHGVFGGVIVYTNQHVVKDNTEAENSTVYFTFGSETVKAFGVKLRENRDNKDLVGLEVCFHDPQLYKQVGGFAEDVAKAWNAIPVSAKEAFKQYAIVISHPHGTEKVISVGNLITLEEEEDLSKLSKNEVMQNESDSHGMRFNAERQKVTRYSTATCPGSSGAPVLTGFYPHRPFTHSSYDPFRKQNLCKSY</sequence>
<dbReference type="Proteomes" id="UP000694888">
    <property type="component" value="Unplaced"/>
</dbReference>
<name>A0ABM0JXF7_APLCA</name>
<evidence type="ECO:0000313" key="3">
    <source>
        <dbReference type="RefSeq" id="XP_005103826.1"/>
    </source>
</evidence>
<dbReference type="Pfam" id="PF13365">
    <property type="entry name" value="Trypsin_2"/>
    <property type="match status" value="1"/>
</dbReference>
<dbReference type="RefSeq" id="XP_005103826.1">
    <property type="nucleotide sequence ID" value="XM_005103769.3"/>
</dbReference>
<dbReference type="RefSeq" id="XP_005103825.1">
    <property type="nucleotide sequence ID" value="XM_005103768.3"/>
</dbReference>
<dbReference type="InterPro" id="IPR009003">
    <property type="entry name" value="Peptidase_S1_PA"/>
</dbReference>